<proteinExistence type="predicted"/>
<comment type="caution">
    <text evidence="2">The sequence shown here is derived from an EMBL/GenBank/DDBJ whole genome shotgun (WGS) entry which is preliminary data.</text>
</comment>
<dbReference type="NCBIfam" id="TIGR03863">
    <property type="entry name" value="PQQ_ABC_bind"/>
    <property type="match status" value="1"/>
</dbReference>
<evidence type="ECO:0000313" key="3">
    <source>
        <dbReference type="Proteomes" id="UP000681356"/>
    </source>
</evidence>
<dbReference type="InterPro" id="IPR022478">
    <property type="entry name" value="ABC_transptr_sub-bd_PQQ"/>
</dbReference>
<protein>
    <submittedName>
        <fullName evidence="2">ABC transporter substrate-binding protein</fullName>
    </submittedName>
</protein>
<accession>A0A8J7W8H8</accession>
<reference evidence="2" key="1">
    <citation type="submission" date="2021-04" db="EMBL/GenBank/DDBJ databases">
        <authorList>
            <person name="Yoon J."/>
        </authorList>
    </citation>
    <scope>NUCLEOTIDE SEQUENCE</scope>
    <source>
        <strain evidence="2">KMU-90</strain>
    </source>
</reference>
<dbReference type="SUPFAM" id="SSF53822">
    <property type="entry name" value="Periplasmic binding protein-like I"/>
    <property type="match status" value="1"/>
</dbReference>
<feature type="chain" id="PRO_5035282316" evidence="1">
    <location>
        <begin position="25"/>
        <end position="390"/>
    </location>
</feature>
<dbReference type="Proteomes" id="UP000681356">
    <property type="component" value="Unassembled WGS sequence"/>
</dbReference>
<sequence>MTRIRTTIAALLGAALALAAPAMAQEVRVQYLKQAVPQPPVLSNLDPIPENLGLQGAILGLEDNRTTGRFLGQDWILMTETVPEDGDFLVAMRTALAQTDLLILDAPAATLLAAADLPEAAQALILNAGSPETALRGAECRANVLHTLPSRAMLADALMQFLVTRRWDRLALIEGEGPGDADQAAALRASATKFGLRIRMEKTWSFDADMRRNASQEVPLFTQDLGEYDMLLVADEANDFARYIPFNTWLPRPVAGAEGLRPVTWDRVMEQWGAAQLQSRFLELAGRPMLDRDYAAWAAIRAIGEAVTRTKATDAPSLRAYMLGPDFELAGFKGRPMTFRNWNGQMRQPIPLVDRGALVAQAPLEGFLHPRSELDTLGLDQPESGCEAFE</sequence>
<evidence type="ECO:0000256" key="1">
    <source>
        <dbReference type="SAM" id="SignalP"/>
    </source>
</evidence>
<name>A0A8J7W8H8_9RHOB</name>
<gene>
    <name evidence="2" type="ORF">KB874_01745</name>
</gene>
<dbReference type="AlphaFoldDB" id="A0A8J7W8H8"/>
<keyword evidence="1" id="KW-0732">Signal</keyword>
<evidence type="ECO:0000313" key="2">
    <source>
        <dbReference type="EMBL" id="MBS0122840.1"/>
    </source>
</evidence>
<dbReference type="InterPro" id="IPR028082">
    <property type="entry name" value="Peripla_BP_I"/>
</dbReference>
<dbReference type="RefSeq" id="WP_212534811.1">
    <property type="nucleotide sequence ID" value="NZ_JAGTUU010000001.1"/>
</dbReference>
<organism evidence="2 3">
    <name type="scientific">Thetidibacter halocola</name>
    <dbReference type="NCBI Taxonomy" id="2827239"/>
    <lineage>
        <taxon>Bacteria</taxon>
        <taxon>Pseudomonadati</taxon>
        <taxon>Pseudomonadota</taxon>
        <taxon>Alphaproteobacteria</taxon>
        <taxon>Rhodobacterales</taxon>
        <taxon>Roseobacteraceae</taxon>
        <taxon>Thetidibacter</taxon>
    </lineage>
</organism>
<feature type="signal peptide" evidence="1">
    <location>
        <begin position="1"/>
        <end position="24"/>
    </location>
</feature>
<keyword evidence="3" id="KW-1185">Reference proteome</keyword>
<dbReference type="EMBL" id="JAGTUU010000001">
    <property type="protein sequence ID" value="MBS0122840.1"/>
    <property type="molecule type" value="Genomic_DNA"/>
</dbReference>